<evidence type="ECO:0000313" key="3">
    <source>
        <dbReference type="Proteomes" id="UP000297453"/>
    </source>
</evidence>
<feature type="transmembrane region" description="Helical" evidence="1">
    <location>
        <begin position="262"/>
        <end position="280"/>
    </location>
</feature>
<keyword evidence="1" id="KW-1133">Transmembrane helix</keyword>
<evidence type="ECO:0008006" key="4">
    <source>
        <dbReference type="Google" id="ProtNLM"/>
    </source>
</evidence>
<dbReference type="Proteomes" id="UP000297453">
    <property type="component" value="Unassembled WGS sequence"/>
</dbReference>
<feature type="transmembrane region" description="Helical" evidence="1">
    <location>
        <begin position="85"/>
        <end position="104"/>
    </location>
</feature>
<feature type="transmembrane region" description="Helical" evidence="1">
    <location>
        <begin position="205"/>
        <end position="227"/>
    </location>
</feature>
<keyword evidence="3" id="KW-1185">Reference proteome</keyword>
<proteinExistence type="predicted"/>
<organism evidence="2 3">
    <name type="scientific">Leptospira semungkisensis</name>
    <dbReference type="NCBI Taxonomy" id="2484985"/>
    <lineage>
        <taxon>Bacteria</taxon>
        <taxon>Pseudomonadati</taxon>
        <taxon>Spirochaetota</taxon>
        <taxon>Spirochaetia</taxon>
        <taxon>Leptospirales</taxon>
        <taxon>Leptospiraceae</taxon>
        <taxon>Leptospira</taxon>
    </lineage>
</organism>
<gene>
    <name evidence="2" type="ORF">EHO59_06135</name>
</gene>
<feature type="transmembrane region" description="Helical" evidence="1">
    <location>
        <begin position="15"/>
        <end position="34"/>
    </location>
</feature>
<dbReference type="OrthoDB" id="2020414at2"/>
<feature type="transmembrane region" description="Helical" evidence="1">
    <location>
        <begin position="166"/>
        <end position="193"/>
    </location>
</feature>
<feature type="transmembrane region" description="Helical" evidence="1">
    <location>
        <begin position="287"/>
        <end position="303"/>
    </location>
</feature>
<evidence type="ECO:0000256" key="1">
    <source>
        <dbReference type="SAM" id="Phobius"/>
    </source>
</evidence>
<comment type="caution">
    <text evidence="2">The sequence shown here is derived from an EMBL/GenBank/DDBJ whole genome shotgun (WGS) entry which is preliminary data.</text>
</comment>
<keyword evidence="1" id="KW-0472">Membrane</keyword>
<dbReference type="EMBL" id="RQEP01000005">
    <property type="protein sequence ID" value="TGK07676.1"/>
    <property type="molecule type" value="Genomic_DNA"/>
</dbReference>
<feature type="transmembrane region" description="Helical" evidence="1">
    <location>
        <begin position="336"/>
        <end position="355"/>
    </location>
</feature>
<sequence>MFGFDWKKGLTQRSFLEPLAVFIIFSYLSFHNAWLSDDSFISFRVLDHFVNGFGLRWNIAERVQAFTNPLLILILSPFYYSYQNIVLWSFLSSFCFGLSALYFLRKMAISSAAFWIGIGFLFSSKSFVDYSYSGLENSLNYLIEAIFFYQYFKKKENTSESRLPSLVLLASLGLVSRIDFVLIFILPLCIALVQEWKQKKLDRVLLIRLLVCTSPAILWFLFSAVYYGSLLPNTYYSKTNVEDTLAHTLRQGFLYYFFESKWDSIVFLFLPTVLLIRSILKKKVTPLWAALAFSIPYLVYIVFVGGDFMAGRFFTYVILLFGIAFVRMENLGKREIYLLSSVLIIYNIALSSTPIHTIKQQAKLNPWLLGREEIADEKLWYYPATGLSWYKKNDSLLSNLAEKKPFFPPSPEKVFIKYNTGVIGFFLPTQYIIDIVALGDPLLARIKGKGRVGHKIRHLPLGYFESVGANENEIFDPNLKEYYDSIILLTRGNLFDPRRLGAFWEFQFGSKRKYVEPYAVDQEREKKMWADENRKKDQGINEI</sequence>
<protein>
    <recommendedName>
        <fullName evidence="4">Glycosyltransferase RgtA/B/C/D-like domain-containing protein</fullName>
    </recommendedName>
</protein>
<accession>A0A4R9G7R5</accession>
<name>A0A4R9G7R5_9LEPT</name>
<feature type="transmembrane region" description="Helical" evidence="1">
    <location>
        <begin position="309"/>
        <end position="327"/>
    </location>
</feature>
<feature type="transmembrane region" description="Helical" evidence="1">
    <location>
        <begin position="111"/>
        <end position="128"/>
    </location>
</feature>
<dbReference type="AlphaFoldDB" id="A0A4R9G7R5"/>
<reference evidence="2" key="1">
    <citation type="journal article" date="2019" name="PLoS Negl. Trop. Dis.">
        <title>Revisiting the worldwide diversity of Leptospira species in the environment.</title>
        <authorList>
            <person name="Vincent A.T."/>
            <person name="Schiettekatte O."/>
            <person name="Bourhy P."/>
            <person name="Veyrier F.J."/>
            <person name="Picardeau M."/>
        </authorList>
    </citation>
    <scope>NUCLEOTIDE SEQUENCE [LARGE SCALE GENOMIC DNA]</scope>
    <source>
        <strain evidence="2">SSS9</strain>
    </source>
</reference>
<keyword evidence="1" id="KW-0812">Transmembrane</keyword>
<evidence type="ECO:0000313" key="2">
    <source>
        <dbReference type="EMBL" id="TGK07676.1"/>
    </source>
</evidence>